<evidence type="ECO:0000256" key="3">
    <source>
        <dbReference type="RuleBase" id="RU000363"/>
    </source>
</evidence>
<sequence>MTIEHLILVSGGAGGIGSALCTTFCQHGYSVGIGYSNNRQKAEALAEQLNASGGKAMAVAMDYRSRESIQEAIKAVTKHFQRPVSILVNNGALAQEKPFDTITDEDWEIMLKVNLQGPFIAVQEVLEGMRQQQWGRVINITSIGGQWGGFNQVHYAASKAALINFTQSIAKIYSKEGIASMAVAIGLVATEMSAKELATEAGKDKVKNIPAGRLAYANEVAKQVLHLCQDESFYLTGQTINMNGGMYFG</sequence>
<accession>A0AAD1K845</accession>
<dbReference type="AlphaFoldDB" id="A0AAD1K845"/>
<evidence type="ECO:0000256" key="1">
    <source>
        <dbReference type="ARBA" id="ARBA00006484"/>
    </source>
</evidence>
<comment type="similarity">
    <text evidence="1 3">Belongs to the short-chain dehydrogenases/reductases (SDR) family.</text>
</comment>
<dbReference type="EMBL" id="AP024613">
    <property type="protein sequence ID" value="BCV44350.1"/>
    <property type="molecule type" value="Genomic_DNA"/>
</dbReference>
<feature type="domain" description="Ketoreductase" evidence="4">
    <location>
        <begin position="5"/>
        <end position="191"/>
    </location>
</feature>
<protein>
    <submittedName>
        <fullName evidence="5">3-oxoacyl-ACP reductase</fullName>
    </submittedName>
</protein>
<organism evidence="5 6">
    <name type="scientific">Shewanella algae</name>
    <dbReference type="NCBI Taxonomy" id="38313"/>
    <lineage>
        <taxon>Bacteria</taxon>
        <taxon>Pseudomonadati</taxon>
        <taxon>Pseudomonadota</taxon>
        <taxon>Gammaproteobacteria</taxon>
        <taxon>Alteromonadales</taxon>
        <taxon>Shewanellaceae</taxon>
        <taxon>Shewanella</taxon>
    </lineage>
</organism>
<dbReference type="GO" id="GO:0016491">
    <property type="term" value="F:oxidoreductase activity"/>
    <property type="evidence" value="ECO:0007669"/>
    <property type="project" value="UniProtKB-KW"/>
</dbReference>
<gene>
    <name evidence="5" type="ORF">TUM17379_13680</name>
</gene>
<dbReference type="PRINTS" id="PR00080">
    <property type="entry name" value="SDRFAMILY"/>
</dbReference>
<dbReference type="SMART" id="SM00822">
    <property type="entry name" value="PKS_KR"/>
    <property type="match status" value="1"/>
</dbReference>
<dbReference type="GO" id="GO:0032787">
    <property type="term" value="P:monocarboxylic acid metabolic process"/>
    <property type="evidence" value="ECO:0007669"/>
    <property type="project" value="UniProtKB-ARBA"/>
</dbReference>
<dbReference type="Gene3D" id="3.40.50.720">
    <property type="entry name" value="NAD(P)-binding Rossmann-like Domain"/>
    <property type="match status" value="1"/>
</dbReference>
<dbReference type="InterPro" id="IPR050259">
    <property type="entry name" value="SDR"/>
</dbReference>
<dbReference type="InterPro" id="IPR036291">
    <property type="entry name" value="NAD(P)-bd_dom_sf"/>
</dbReference>
<evidence type="ECO:0000313" key="5">
    <source>
        <dbReference type="EMBL" id="BCV44350.1"/>
    </source>
</evidence>
<dbReference type="RefSeq" id="WP_234594451.1">
    <property type="nucleotide sequence ID" value="NZ_AP024613.1"/>
</dbReference>
<dbReference type="SUPFAM" id="SSF51735">
    <property type="entry name" value="NAD(P)-binding Rossmann-fold domains"/>
    <property type="match status" value="1"/>
</dbReference>
<dbReference type="PRINTS" id="PR00081">
    <property type="entry name" value="GDHRDH"/>
</dbReference>
<evidence type="ECO:0000256" key="2">
    <source>
        <dbReference type="ARBA" id="ARBA00023002"/>
    </source>
</evidence>
<dbReference type="Proteomes" id="UP000825078">
    <property type="component" value="Chromosome"/>
</dbReference>
<evidence type="ECO:0000313" key="6">
    <source>
        <dbReference type="Proteomes" id="UP000825078"/>
    </source>
</evidence>
<name>A0AAD1K845_9GAMM</name>
<dbReference type="InterPro" id="IPR020904">
    <property type="entry name" value="Sc_DH/Rdtase_CS"/>
</dbReference>
<evidence type="ECO:0000259" key="4">
    <source>
        <dbReference type="SMART" id="SM00822"/>
    </source>
</evidence>
<dbReference type="InterPro" id="IPR057326">
    <property type="entry name" value="KR_dom"/>
</dbReference>
<dbReference type="FunFam" id="3.40.50.720:FF:000173">
    <property type="entry name" value="3-oxoacyl-[acyl-carrier protein] reductase"/>
    <property type="match status" value="1"/>
</dbReference>
<dbReference type="PANTHER" id="PTHR42879:SF2">
    <property type="entry name" value="3-OXOACYL-[ACYL-CARRIER-PROTEIN] REDUCTASE FABG"/>
    <property type="match status" value="1"/>
</dbReference>
<dbReference type="PROSITE" id="PS00061">
    <property type="entry name" value="ADH_SHORT"/>
    <property type="match status" value="1"/>
</dbReference>
<dbReference type="PANTHER" id="PTHR42879">
    <property type="entry name" value="3-OXOACYL-(ACYL-CARRIER-PROTEIN) REDUCTASE"/>
    <property type="match status" value="1"/>
</dbReference>
<proteinExistence type="inferred from homology"/>
<reference evidence="5" key="1">
    <citation type="submission" date="2021-05" db="EMBL/GenBank/DDBJ databases">
        <title>Molecular characterization for Shewanella algae harboring chromosomal blaOXA-55-like strains isolated from clinical and environment sample.</title>
        <authorList>
            <person name="Ohama Y."/>
            <person name="Aoki K."/>
            <person name="Harada S."/>
            <person name="Moriya K."/>
            <person name="Ishii Y."/>
            <person name="Tateda K."/>
        </authorList>
    </citation>
    <scope>NUCLEOTIDE SEQUENCE</scope>
    <source>
        <strain evidence="5">TUM17379</strain>
    </source>
</reference>
<dbReference type="InterPro" id="IPR002347">
    <property type="entry name" value="SDR_fam"/>
</dbReference>
<keyword evidence="2" id="KW-0560">Oxidoreductase</keyword>
<dbReference type="Pfam" id="PF00106">
    <property type="entry name" value="adh_short"/>
    <property type="match status" value="1"/>
</dbReference>